<dbReference type="AlphaFoldDB" id="A0A7Z0TXK1"/>
<reference evidence="2 3" key="1">
    <citation type="submission" date="2020-07" db="EMBL/GenBank/DDBJ databases">
        <title>isolation of Luteimonas sp. SJ-16.</title>
        <authorList>
            <person name="Huang X.-X."/>
            <person name="Xu L."/>
            <person name="Sun J.-Q."/>
        </authorList>
    </citation>
    <scope>NUCLEOTIDE SEQUENCE [LARGE SCALE GENOMIC DNA]</scope>
    <source>
        <strain evidence="2 3">SJ-16</strain>
    </source>
</reference>
<evidence type="ECO:0000313" key="3">
    <source>
        <dbReference type="Proteomes" id="UP000589896"/>
    </source>
</evidence>
<protein>
    <submittedName>
        <fullName evidence="2">Uncharacterized protein</fullName>
    </submittedName>
</protein>
<keyword evidence="1" id="KW-0732">Signal</keyword>
<proteinExistence type="predicted"/>
<dbReference type="Proteomes" id="UP000589896">
    <property type="component" value="Unassembled WGS sequence"/>
</dbReference>
<dbReference type="PROSITE" id="PS51257">
    <property type="entry name" value="PROKAR_LIPOPROTEIN"/>
    <property type="match status" value="1"/>
</dbReference>
<organism evidence="2 3">
    <name type="scientific">Luteimonas deserti</name>
    <dbReference type="NCBI Taxonomy" id="2752306"/>
    <lineage>
        <taxon>Bacteria</taxon>
        <taxon>Pseudomonadati</taxon>
        <taxon>Pseudomonadota</taxon>
        <taxon>Gammaproteobacteria</taxon>
        <taxon>Lysobacterales</taxon>
        <taxon>Lysobacteraceae</taxon>
        <taxon>Luteimonas</taxon>
    </lineage>
</organism>
<dbReference type="EMBL" id="JACCJZ010000004">
    <property type="protein sequence ID" value="NYZ61447.1"/>
    <property type="molecule type" value="Genomic_DNA"/>
</dbReference>
<sequence>MEINRRKSSLSIAASSLLLSATACATNPVLDGSLADDLSTLVAEISRSPASLHQTLVSKFGEKIDSPESTIELGPLITSDAFKLSNVSIRRGLPHYSKSSSVVMSVEDSPCYAAESVRKDFSIGDTGTVQQVEHGLSGGLQKASFFDWMSERTTTGEIKFFYGRSECITAIQINFAGTAR</sequence>
<gene>
    <name evidence="2" type="ORF">H0E82_01535</name>
</gene>
<evidence type="ECO:0000256" key="1">
    <source>
        <dbReference type="SAM" id="SignalP"/>
    </source>
</evidence>
<evidence type="ECO:0000313" key="2">
    <source>
        <dbReference type="EMBL" id="NYZ61447.1"/>
    </source>
</evidence>
<comment type="caution">
    <text evidence="2">The sequence shown here is derived from an EMBL/GenBank/DDBJ whole genome shotgun (WGS) entry which is preliminary data.</text>
</comment>
<accession>A0A7Z0TXK1</accession>
<name>A0A7Z0TXK1_9GAMM</name>
<dbReference type="RefSeq" id="WP_180543210.1">
    <property type="nucleotide sequence ID" value="NZ_JACCJZ010000004.1"/>
</dbReference>
<feature type="signal peptide" evidence="1">
    <location>
        <begin position="1"/>
        <end position="25"/>
    </location>
</feature>
<keyword evidence="3" id="KW-1185">Reference proteome</keyword>
<feature type="chain" id="PRO_5031023544" evidence="1">
    <location>
        <begin position="26"/>
        <end position="180"/>
    </location>
</feature>